<accession>A0ABM1LJ96</accession>
<evidence type="ECO:0000313" key="2">
    <source>
        <dbReference type="Proteomes" id="UP000694861"/>
    </source>
</evidence>
<dbReference type="Proteomes" id="UP000694861">
    <property type="component" value="Linkage group LG2"/>
</dbReference>
<sequence length="118" mass="13036">MTTCFCLPKTNPEETSVSKRNDREPASNTNSNNPKGKGSKAFNFRGNEICDNKGETVGVFNFGNKKTAGSTDKQDSGSNLVFNFEDIKIQRNQAKKTVGFCDFGNELDDAGTDWQRKV</sequence>
<evidence type="ECO:0000256" key="1">
    <source>
        <dbReference type="SAM" id="MobiDB-lite"/>
    </source>
</evidence>
<keyword evidence="2" id="KW-1185">Reference proteome</keyword>
<reference evidence="2" key="1">
    <citation type="journal article" date="2012" name="Nat. Commun.">
        <title>The genome of Prunus mume.</title>
        <authorList>
            <person name="Zhang Q."/>
            <person name="Chen W."/>
            <person name="Sun L."/>
            <person name="Zhao F."/>
            <person name="Huang B."/>
            <person name="Yang W."/>
            <person name="Tao Y."/>
            <person name="Wang J."/>
            <person name="Yuan Z."/>
            <person name="Fan G."/>
            <person name="Xing Z."/>
            <person name="Han C."/>
            <person name="Pan H."/>
            <person name="Zhong X."/>
            <person name="Shi W."/>
            <person name="Liang X."/>
            <person name="Du D."/>
            <person name="Sun F."/>
            <person name="Xu Z."/>
            <person name="Hao R."/>
            <person name="Lv T."/>
            <person name="Lv Y."/>
            <person name="Zheng Z."/>
            <person name="Sun M."/>
            <person name="Luo L."/>
            <person name="Cai M."/>
            <person name="Gao Y."/>
            <person name="Wang J."/>
            <person name="Yin Y."/>
            <person name="Xu X."/>
            <person name="Cheng T."/>
            <person name="Wang J."/>
        </authorList>
    </citation>
    <scope>NUCLEOTIDE SEQUENCE [LARGE SCALE GENOMIC DNA]</scope>
</reference>
<feature type="compositionally biased region" description="Basic and acidic residues" evidence="1">
    <location>
        <begin position="16"/>
        <end position="25"/>
    </location>
</feature>
<proteinExistence type="predicted"/>
<reference evidence="3" key="2">
    <citation type="submission" date="2025-08" db="UniProtKB">
        <authorList>
            <consortium name="RefSeq"/>
        </authorList>
    </citation>
    <scope>IDENTIFICATION</scope>
</reference>
<evidence type="ECO:0000313" key="3">
    <source>
        <dbReference type="RefSeq" id="XP_016647473.1"/>
    </source>
</evidence>
<dbReference type="RefSeq" id="XP_016647473.1">
    <property type="nucleotide sequence ID" value="XM_016791987.1"/>
</dbReference>
<feature type="region of interest" description="Disordered" evidence="1">
    <location>
        <begin position="1"/>
        <end position="41"/>
    </location>
</feature>
<gene>
    <name evidence="3" type="primary">LOC107880462</name>
</gene>
<name>A0ABM1LJ96_PRUMU</name>
<dbReference type="GeneID" id="107880462"/>
<protein>
    <submittedName>
        <fullName evidence="3">Uncharacterized protein LOC107880462</fullName>
    </submittedName>
</protein>
<organism evidence="2 3">
    <name type="scientific">Prunus mume</name>
    <name type="common">Japanese apricot</name>
    <name type="synonym">Armeniaca mume</name>
    <dbReference type="NCBI Taxonomy" id="102107"/>
    <lineage>
        <taxon>Eukaryota</taxon>
        <taxon>Viridiplantae</taxon>
        <taxon>Streptophyta</taxon>
        <taxon>Embryophyta</taxon>
        <taxon>Tracheophyta</taxon>
        <taxon>Spermatophyta</taxon>
        <taxon>Magnoliopsida</taxon>
        <taxon>eudicotyledons</taxon>
        <taxon>Gunneridae</taxon>
        <taxon>Pentapetalae</taxon>
        <taxon>rosids</taxon>
        <taxon>fabids</taxon>
        <taxon>Rosales</taxon>
        <taxon>Rosaceae</taxon>
        <taxon>Amygdaloideae</taxon>
        <taxon>Amygdaleae</taxon>
        <taxon>Prunus</taxon>
    </lineage>
</organism>